<reference evidence="3 4" key="1">
    <citation type="submission" date="2018-09" db="EMBL/GenBank/DDBJ databases">
        <authorList>
            <person name="Tagini F."/>
        </authorList>
    </citation>
    <scope>NUCLEOTIDE SEQUENCE [LARGE SCALE GENOMIC DNA]</scope>
    <source>
        <strain evidence="3 4">MK13</strain>
    </source>
</reference>
<dbReference type="GO" id="GO:0052572">
    <property type="term" value="P:response to host immune response"/>
    <property type="evidence" value="ECO:0007669"/>
    <property type="project" value="TreeGrafter"/>
</dbReference>
<dbReference type="EMBL" id="UPHQ01000100">
    <property type="protein sequence ID" value="VBA38659.1"/>
    <property type="molecule type" value="Genomic_DNA"/>
</dbReference>
<feature type="domain" description="PPE" evidence="2">
    <location>
        <begin position="1"/>
        <end position="62"/>
    </location>
</feature>
<dbReference type="Pfam" id="PF00823">
    <property type="entry name" value="PPE"/>
    <property type="match status" value="1"/>
</dbReference>
<protein>
    <submittedName>
        <fullName evidence="3">Putative PPE family protein PPE47/PPE48</fullName>
    </submittedName>
</protein>
<keyword evidence="4" id="KW-1185">Reference proteome</keyword>
<evidence type="ECO:0000313" key="3">
    <source>
        <dbReference type="EMBL" id="VBA38659.1"/>
    </source>
</evidence>
<dbReference type="PANTHER" id="PTHR46766">
    <property type="entry name" value="GLUTAMINE-RICH PROTEIN 2"/>
    <property type="match status" value="1"/>
</dbReference>
<dbReference type="InterPro" id="IPR000030">
    <property type="entry name" value="PPE_dom"/>
</dbReference>
<sequence>MPTLSELAANHATHAVLVATNFFGINTIPIALTEADYARMWIQAATTMGVYDAVATATLAAAPHTTPAPIITKPDANIAASLAQAVTETPIEQLLRLSYSP</sequence>
<proteinExistence type="inferred from homology"/>
<accession>A0A498Q0S8</accession>
<organism evidence="3 4">
    <name type="scientific">Mycobacterium innocens</name>
    <dbReference type="NCBI Taxonomy" id="2341083"/>
    <lineage>
        <taxon>Bacteria</taxon>
        <taxon>Bacillati</taxon>
        <taxon>Actinomycetota</taxon>
        <taxon>Actinomycetes</taxon>
        <taxon>Mycobacteriales</taxon>
        <taxon>Mycobacteriaceae</taxon>
        <taxon>Mycobacterium</taxon>
    </lineage>
</organism>
<comment type="similarity">
    <text evidence="1">Belongs to the mycobacterial PPE family.</text>
</comment>
<dbReference type="PANTHER" id="PTHR46766:SF1">
    <property type="entry name" value="GLUTAMINE-RICH PROTEIN 2"/>
    <property type="match status" value="1"/>
</dbReference>
<gene>
    <name evidence="3" type="ORF">LAUMK13_02209</name>
</gene>
<evidence type="ECO:0000259" key="2">
    <source>
        <dbReference type="Pfam" id="PF00823"/>
    </source>
</evidence>
<dbReference type="Proteomes" id="UP000267289">
    <property type="component" value="Unassembled WGS sequence"/>
</dbReference>
<dbReference type="SUPFAM" id="SSF140459">
    <property type="entry name" value="PE/PPE dimer-like"/>
    <property type="match status" value="1"/>
</dbReference>
<dbReference type="InterPro" id="IPR038332">
    <property type="entry name" value="PPE_sf"/>
</dbReference>
<evidence type="ECO:0000313" key="4">
    <source>
        <dbReference type="Proteomes" id="UP000267289"/>
    </source>
</evidence>
<name>A0A498Q0S8_9MYCO</name>
<dbReference type="Gene3D" id="1.20.1260.20">
    <property type="entry name" value="PPE superfamily"/>
    <property type="match status" value="1"/>
</dbReference>
<evidence type="ECO:0000256" key="1">
    <source>
        <dbReference type="ARBA" id="ARBA00010652"/>
    </source>
</evidence>
<dbReference type="AlphaFoldDB" id="A0A498Q0S8"/>